<dbReference type="PANTHER" id="PTHR44103:SF1">
    <property type="entry name" value="PROPROTEIN CONVERTASE P"/>
    <property type="match status" value="1"/>
</dbReference>
<dbReference type="AlphaFoldDB" id="A0A2N3YK40"/>
<keyword evidence="1" id="KW-0732">Signal</keyword>
<comment type="caution">
    <text evidence="3">The sequence shown here is derived from an EMBL/GenBank/DDBJ whole genome shotgun (WGS) entry which is preliminary data.</text>
</comment>
<reference evidence="3 4" key="1">
    <citation type="submission" date="2017-12" db="EMBL/GenBank/DDBJ databases">
        <title>Sequencing the genomes of 1000 Actinobacteria strains.</title>
        <authorList>
            <person name="Klenk H.-P."/>
        </authorList>
    </citation>
    <scope>NUCLEOTIDE SEQUENCE [LARGE SCALE GENOMIC DNA]</scope>
    <source>
        <strain evidence="3 4">DSM 12806</strain>
    </source>
</reference>
<dbReference type="EMBL" id="PJNE01000001">
    <property type="protein sequence ID" value="PKW27216.1"/>
    <property type="molecule type" value="Genomic_DNA"/>
</dbReference>
<dbReference type="GO" id="GO:0030435">
    <property type="term" value="P:sporulation resulting in formation of a cellular spore"/>
    <property type="evidence" value="ECO:0007669"/>
    <property type="project" value="InterPro"/>
</dbReference>
<dbReference type="InterPro" id="IPR013693">
    <property type="entry name" value="SpoIID/LytB_N"/>
</dbReference>
<dbReference type="Proteomes" id="UP000233781">
    <property type="component" value="Unassembled WGS sequence"/>
</dbReference>
<evidence type="ECO:0000259" key="2">
    <source>
        <dbReference type="Pfam" id="PF08486"/>
    </source>
</evidence>
<name>A0A2N3YK40_9MICO</name>
<dbReference type="RefSeq" id="WP_101395672.1">
    <property type="nucleotide sequence ID" value="NZ_PJNE01000001.1"/>
</dbReference>
<dbReference type="Gene3D" id="2.130.10.130">
    <property type="entry name" value="Integrin alpha, N-terminal"/>
    <property type="match status" value="1"/>
</dbReference>
<dbReference type="OrthoDB" id="9773852at2"/>
<dbReference type="PANTHER" id="PTHR44103">
    <property type="entry name" value="PROPROTEIN CONVERTASE P"/>
    <property type="match status" value="1"/>
</dbReference>
<accession>A0A2N3YK40</accession>
<evidence type="ECO:0000313" key="3">
    <source>
        <dbReference type="EMBL" id="PKW27216.1"/>
    </source>
</evidence>
<evidence type="ECO:0000313" key="4">
    <source>
        <dbReference type="Proteomes" id="UP000233781"/>
    </source>
</evidence>
<sequence>MNALRFGATGLRRRSRAGAVVGLVVGMLLGALGVAAPAHAQTSPVFTLAGRGWGHGIGMSQWGAYGAATQGLTWREIVAFYYPGTTQQDGYAGRTIRVQLSALRGAPLTVLPAAGLLVAAGTCTQTLPVSADTTQWRVARGASGWTLERRSTAAGGWVEESSSCPLASAPDVMFRTTSWASTSTVTVVLPSGSTRDYRGWVSAVPNGASSLDTVNTLNLEQYLYSVVPSEMPPSWHAQGLAAQAVAARTYAAARLGASGAWDICDTTACQVYSGRPTEYTASTAAVDATSGVVLTYGGSVVTAMFSAYNGGQTAAANAPYLVSQKDPYEAGFSTPNATWRVRIAAASIERAWPAIGTFREIVVRRDGHGRWGGRAVSVDLVGTGGTVTVTGSRFQSQFGLKSTYYAPEADSVGADLAANAFSDVVGRDGSSRLLLYPGNGRGGWLKPRVLAAAATGIRQVLSPGDLDGDGLDDVLVVTTAGYLELRPVQPDGTLGPARRVGSGWRGYSEIVGPGDLTGDGFPDLVARDSAGVLWIYRGDGSGSWLGRTSLGSGWGSLRELTPVGDFDGDGGSDILARDRTGALRLYSFSPTGVRTGMRVVGSGWSTYSQLTGPGDFDGDGHPDLLARDSAGRLWLYRSSGTGTWLGRVQVGSGWGSFLDIDS</sequence>
<gene>
    <name evidence="3" type="ORF">ATL31_2054</name>
</gene>
<dbReference type="NCBIfam" id="TIGR02669">
    <property type="entry name" value="SpoIID_LytB"/>
    <property type="match status" value="1"/>
</dbReference>
<feature type="domain" description="Sporulation stage II protein D amidase enhancer LytB N-terminal" evidence="2">
    <location>
        <begin position="209"/>
        <end position="296"/>
    </location>
</feature>
<dbReference type="SUPFAM" id="SSF69318">
    <property type="entry name" value="Integrin alpha N-terminal domain"/>
    <property type="match status" value="1"/>
</dbReference>
<protein>
    <submittedName>
        <fullName evidence="3">SpoIID/LytB domain protein</fullName>
    </submittedName>
</protein>
<proteinExistence type="predicted"/>
<organism evidence="3 4">
    <name type="scientific">Phycicoccus duodecadis</name>
    <dbReference type="NCBI Taxonomy" id="173053"/>
    <lineage>
        <taxon>Bacteria</taxon>
        <taxon>Bacillati</taxon>
        <taxon>Actinomycetota</taxon>
        <taxon>Actinomycetes</taxon>
        <taxon>Micrococcales</taxon>
        <taxon>Intrasporangiaceae</taxon>
        <taxon>Phycicoccus</taxon>
    </lineage>
</organism>
<dbReference type="Pfam" id="PF13517">
    <property type="entry name" value="FG-GAP_3"/>
    <property type="match status" value="3"/>
</dbReference>
<keyword evidence="4" id="KW-1185">Reference proteome</keyword>
<dbReference type="Pfam" id="PF08486">
    <property type="entry name" value="SpoIID"/>
    <property type="match status" value="1"/>
</dbReference>
<dbReference type="InterPro" id="IPR013517">
    <property type="entry name" value="FG-GAP"/>
</dbReference>
<dbReference type="InterPro" id="IPR028994">
    <property type="entry name" value="Integrin_alpha_N"/>
</dbReference>
<dbReference type="InterPro" id="IPR013486">
    <property type="entry name" value="SpoIID/LytB"/>
</dbReference>
<evidence type="ECO:0000256" key="1">
    <source>
        <dbReference type="ARBA" id="ARBA00022729"/>
    </source>
</evidence>